<reference evidence="1" key="1">
    <citation type="journal article" date="2014" name="Front. Microbiol.">
        <title>High frequency of phylogenetically diverse reductive dehalogenase-homologous genes in deep subseafloor sedimentary metagenomes.</title>
        <authorList>
            <person name="Kawai M."/>
            <person name="Futagami T."/>
            <person name="Toyoda A."/>
            <person name="Takaki Y."/>
            <person name="Nishi S."/>
            <person name="Hori S."/>
            <person name="Arai W."/>
            <person name="Tsubouchi T."/>
            <person name="Morono Y."/>
            <person name="Uchiyama I."/>
            <person name="Ito T."/>
            <person name="Fujiyama A."/>
            <person name="Inagaki F."/>
            <person name="Takami H."/>
        </authorList>
    </citation>
    <scope>NUCLEOTIDE SEQUENCE</scope>
    <source>
        <strain evidence="1">Expedition CK06-06</strain>
    </source>
</reference>
<evidence type="ECO:0000313" key="1">
    <source>
        <dbReference type="EMBL" id="GAG42297.1"/>
    </source>
</evidence>
<organism evidence="1">
    <name type="scientific">marine sediment metagenome</name>
    <dbReference type="NCBI Taxonomy" id="412755"/>
    <lineage>
        <taxon>unclassified sequences</taxon>
        <taxon>metagenomes</taxon>
        <taxon>ecological metagenomes</taxon>
    </lineage>
</organism>
<sequence>MKVELSQWYKILVPRPAVLVSTVSAKGISNAAPFSFVMP</sequence>
<feature type="non-terminal residue" evidence="1">
    <location>
        <position position="39"/>
    </location>
</feature>
<name>X0Y4Q4_9ZZZZ</name>
<gene>
    <name evidence="1" type="ORF">S01H1_84418</name>
</gene>
<evidence type="ECO:0008006" key="2">
    <source>
        <dbReference type="Google" id="ProtNLM"/>
    </source>
</evidence>
<dbReference type="Gene3D" id="2.30.110.10">
    <property type="entry name" value="Electron Transport, Fmn-binding Protein, Chain A"/>
    <property type="match status" value="1"/>
</dbReference>
<proteinExistence type="predicted"/>
<dbReference type="AlphaFoldDB" id="X0Y4Q4"/>
<protein>
    <recommendedName>
        <fullName evidence="2">Flavin reductase like domain-containing protein</fullName>
    </recommendedName>
</protein>
<dbReference type="EMBL" id="BARS01057627">
    <property type="protein sequence ID" value="GAG42297.1"/>
    <property type="molecule type" value="Genomic_DNA"/>
</dbReference>
<accession>X0Y4Q4</accession>
<dbReference type="InterPro" id="IPR012349">
    <property type="entry name" value="Split_barrel_FMN-bd"/>
</dbReference>
<dbReference type="SUPFAM" id="SSF50475">
    <property type="entry name" value="FMN-binding split barrel"/>
    <property type="match status" value="1"/>
</dbReference>
<comment type="caution">
    <text evidence="1">The sequence shown here is derived from an EMBL/GenBank/DDBJ whole genome shotgun (WGS) entry which is preliminary data.</text>
</comment>